<feature type="non-terminal residue" evidence="1">
    <location>
        <position position="129"/>
    </location>
</feature>
<evidence type="ECO:0000313" key="2">
    <source>
        <dbReference type="Proteomes" id="UP000033699"/>
    </source>
</evidence>
<dbReference type="EMBL" id="JZKH01000346">
    <property type="protein sequence ID" value="KJS57686.1"/>
    <property type="molecule type" value="Genomic_DNA"/>
</dbReference>
<evidence type="ECO:0000313" key="1">
    <source>
        <dbReference type="EMBL" id="KJS57686.1"/>
    </source>
</evidence>
<organism evidence="1 2">
    <name type="scientific">Streptomyces rubellomurinus (strain ATCC 31215)</name>
    <dbReference type="NCBI Taxonomy" id="359131"/>
    <lineage>
        <taxon>Bacteria</taxon>
        <taxon>Bacillati</taxon>
        <taxon>Actinomycetota</taxon>
        <taxon>Actinomycetes</taxon>
        <taxon>Kitasatosporales</taxon>
        <taxon>Streptomycetaceae</taxon>
        <taxon>Streptomyces</taxon>
    </lineage>
</organism>
<dbReference type="Proteomes" id="UP000033699">
    <property type="component" value="Unassembled WGS sequence"/>
</dbReference>
<gene>
    <name evidence="1" type="ORF">VM95_38135</name>
</gene>
<feature type="non-terminal residue" evidence="1">
    <location>
        <position position="1"/>
    </location>
</feature>
<keyword evidence="2" id="KW-1185">Reference proteome</keyword>
<protein>
    <submittedName>
        <fullName evidence="1">Uncharacterized protein</fullName>
    </submittedName>
</protein>
<name>A0A0F2T5G1_STRR3</name>
<dbReference type="AlphaFoldDB" id="A0A0F2T5G1"/>
<reference evidence="1 2" key="1">
    <citation type="submission" date="2015-02" db="EMBL/GenBank/DDBJ databases">
        <authorList>
            <person name="Ju K.-S."/>
            <person name="Doroghazi J.R."/>
            <person name="Metcalf W."/>
        </authorList>
    </citation>
    <scope>NUCLEOTIDE SEQUENCE [LARGE SCALE GENOMIC DNA]</scope>
    <source>
        <strain evidence="1 2">ATCC 31215</strain>
    </source>
</reference>
<comment type="caution">
    <text evidence="1">The sequence shown here is derived from an EMBL/GenBank/DDBJ whole genome shotgun (WGS) entry which is preliminary data.</text>
</comment>
<sequence length="129" mass="14308">VLDTITRNRSRGQRVIVYLSYSGLGPDIERGIDHTALRDNFPRLHAAGIPIVHYWRPALPQNSTPAAIDTVLALATRYADCTLSIGLKVPPGSRRQMEALWPALADPALDPESADSIWPDPQWEAMRNI</sequence>
<proteinExistence type="predicted"/>
<accession>A0A0F2T5G1</accession>